<dbReference type="PANTHER" id="PTHR10194">
    <property type="entry name" value="RAS GTPASE-ACTIVATING PROTEINS"/>
    <property type="match status" value="1"/>
</dbReference>
<feature type="domain" description="Ras-GAP" evidence="2">
    <location>
        <begin position="469"/>
        <end position="672"/>
    </location>
</feature>
<dbReference type="PANTHER" id="PTHR10194:SF60">
    <property type="entry name" value="RAS GTPASE-ACTIVATING PROTEIN RASKOL"/>
    <property type="match status" value="1"/>
</dbReference>
<sequence length="948" mass="109148">MYLLNSQSISSIAVSPTTPTTIISSGTKLPKDSTLSLLLNSAIKHKGTFNCSNIQWAFGNELSNLSVKGLLNNSTHWNTVNLLITNDGKILTGNSLLITANIQECKISLFDFAFIVKLSVKDSNKSFFFKFADFNSYLDFISAASVWANLKQFGIVNKWTYAVNEKQNSTKLSIELQYLDISSESYDWKSAVATLLPTGILNLSIDDTILHSFNISSLFESEVRILHPSVYQSPHTLYLGPIDELRKSHGSNYSTPFNINSNEHCIAIRFSNDIQMKEWYINLLAHSRLEYFSDSNNRLRFCKNLSVEIIDLQGNPTKLKNTTDSYLYCELILWNMVWFRTSIVKIDSNLNVFWKDLVKLKLPLSSINSFKILIKKAESSQDYNISGEDSDEIIASCMIHLNDLDSNNIHHLDVTNLQNQLIGELMINIEVNETKLLPIERYRSFAKMISTSKVSILLPEIEAKIDSSNLEYWSTVLLDIYQEMNRIDDFFESLMKYELTPSSIKESTKQNSFKYTTIFRGNSILSKSLEKYTVRVGEDYLKGLLGEFIELINNENLNCECDPKLDPENYQENYKNLLVYVELLWERIKLTTNDIPSTIKNQWKNLRSNVELSVDGNYTEVSLNALSSFIFLRFICPAILSPKLYNLTDCNHSGNVPRTLVLIAKVFMTFSNRGTFQQHKEPYLVPLNEDFIDKHKDELLIYFDKVTSRKLDFGEKILNLNEQDYNVKHQTINLELPRLPYLIDKYANLAKLCEHLNEDDEERENNSTLSSEIELDLENYQIGDIDDNRLDSDFLTSLIEEDNEAFDSVLSKHEFTIKDIKKQARNLVKELRKVEFSLEKAQLLSDYGDKADEFLDTIVRGFMIKRHDNGYNVVFDTAVMHGDQLTHELIDDNLTFFEKVKLESKKYNNRKSIVKKASVSSLSETFHSDESTDQGGRKRSFIKNIFRR</sequence>
<dbReference type="GO" id="GO:0007165">
    <property type="term" value="P:signal transduction"/>
    <property type="evidence" value="ECO:0007669"/>
    <property type="project" value="UniProtKB-ARBA"/>
</dbReference>
<dbReference type="InterPro" id="IPR008936">
    <property type="entry name" value="Rho_GTPase_activation_prot"/>
</dbReference>
<keyword evidence="1" id="KW-0343">GTPase activation</keyword>
<evidence type="ECO:0000256" key="1">
    <source>
        <dbReference type="ARBA" id="ARBA00022468"/>
    </source>
</evidence>
<evidence type="ECO:0000313" key="3">
    <source>
        <dbReference type="EMBL" id="TID13268.1"/>
    </source>
</evidence>
<dbReference type="Gene3D" id="1.10.506.10">
    <property type="entry name" value="GTPase Activation - p120gap, domain 1"/>
    <property type="match status" value="1"/>
</dbReference>
<proteinExistence type="predicted"/>
<dbReference type="GO" id="GO:0005096">
    <property type="term" value="F:GTPase activator activity"/>
    <property type="evidence" value="ECO:0007669"/>
    <property type="project" value="UniProtKB-KW"/>
</dbReference>
<protein>
    <recommendedName>
        <fullName evidence="2">Ras-GAP domain-containing protein</fullName>
    </recommendedName>
</protein>
<evidence type="ECO:0000259" key="2">
    <source>
        <dbReference type="PROSITE" id="PS50018"/>
    </source>
</evidence>
<dbReference type="InterPro" id="IPR001936">
    <property type="entry name" value="RasGAP_dom"/>
</dbReference>
<name>A0A4T0WUK9_9ASCO</name>
<dbReference type="STRING" id="52247.A0A4T0WUK9"/>
<organism evidence="3 4">
    <name type="scientific">Pichia inconspicua</name>
    <dbReference type="NCBI Taxonomy" id="52247"/>
    <lineage>
        <taxon>Eukaryota</taxon>
        <taxon>Fungi</taxon>
        <taxon>Dikarya</taxon>
        <taxon>Ascomycota</taxon>
        <taxon>Saccharomycotina</taxon>
        <taxon>Pichiomycetes</taxon>
        <taxon>Pichiales</taxon>
        <taxon>Pichiaceae</taxon>
        <taxon>Pichia</taxon>
    </lineage>
</organism>
<dbReference type="Proteomes" id="UP000307173">
    <property type="component" value="Unassembled WGS sequence"/>
</dbReference>
<dbReference type="AlphaFoldDB" id="A0A4T0WUK9"/>
<gene>
    <name evidence="3" type="ORF">CANINC_004954</name>
</gene>
<accession>A0A4T0WUK9</accession>
<dbReference type="InterPro" id="IPR039360">
    <property type="entry name" value="Ras_GTPase"/>
</dbReference>
<dbReference type="CDD" id="cd00030">
    <property type="entry name" value="C2"/>
    <property type="match status" value="1"/>
</dbReference>
<dbReference type="SUPFAM" id="SSF48350">
    <property type="entry name" value="GTPase activation domain, GAP"/>
    <property type="match status" value="1"/>
</dbReference>
<dbReference type="EMBL" id="SELW01000680">
    <property type="protein sequence ID" value="TID13268.1"/>
    <property type="molecule type" value="Genomic_DNA"/>
</dbReference>
<dbReference type="SMART" id="SM00323">
    <property type="entry name" value="RasGAP"/>
    <property type="match status" value="1"/>
</dbReference>
<dbReference type="Pfam" id="PF00616">
    <property type="entry name" value="RasGAP"/>
    <property type="match status" value="2"/>
</dbReference>
<evidence type="ECO:0000313" key="4">
    <source>
        <dbReference type="Proteomes" id="UP000307173"/>
    </source>
</evidence>
<dbReference type="InterPro" id="IPR023152">
    <property type="entry name" value="RasGAP_CS"/>
</dbReference>
<dbReference type="PROSITE" id="PS00509">
    <property type="entry name" value="RAS_GTPASE_ACTIV_1"/>
    <property type="match status" value="1"/>
</dbReference>
<reference evidence="3 4" key="1">
    <citation type="journal article" date="2019" name="Front. Genet.">
        <title>Whole-Genome Sequencing of the Opportunistic Yeast Pathogen Candida inconspicua Uncovers Its Hybrid Origin.</title>
        <authorList>
            <person name="Mixao V."/>
            <person name="Hansen A.P."/>
            <person name="Saus E."/>
            <person name="Boekhout T."/>
            <person name="Lass-Florl C."/>
            <person name="Gabaldon T."/>
        </authorList>
    </citation>
    <scope>NUCLEOTIDE SEQUENCE [LARGE SCALE GENOMIC DNA]</scope>
    <source>
        <strain evidence="3 4">CBS 180</strain>
    </source>
</reference>
<dbReference type="PROSITE" id="PS50018">
    <property type="entry name" value="RAS_GTPASE_ACTIV_2"/>
    <property type="match status" value="1"/>
</dbReference>
<comment type="caution">
    <text evidence="3">The sequence shown here is derived from an EMBL/GenBank/DDBJ whole genome shotgun (WGS) entry which is preliminary data.</text>
</comment>
<dbReference type="OrthoDB" id="3995228at2759"/>
<keyword evidence="4" id="KW-1185">Reference proteome</keyword>